<gene>
    <name evidence="2" type="ORF">Slati_2230600</name>
</gene>
<dbReference type="AlphaFoldDB" id="A0AAW2WVY3"/>
<sequence length="93" mass="10505">MSGILKLQDPSQSKTERPPSPLPVERISPSCPLFHSYHLHHRPCLPHVSHLLPHLPRLPHPSYPPYLSDDRPRPISDSSSGHFGKWTGQDQPP</sequence>
<accession>A0AAW2WVY3</accession>
<name>A0AAW2WVY3_9LAMI</name>
<reference evidence="2" key="1">
    <citation type="submission" date="2020-06" db="EMBL/GenBank/DDBJ databases">
        <authorList>
            <person name="Li T."/>
            <person name="Hu X."/>
            <person name="Zhang T."/>
            <person name="Song X."/>
            <person name="Zhang H."/>
            <person name="Dai N."/>
            <person name="Sheng W."/>
            <person name="Hou X."/>
            <person name="Wei L."/>
        </authorList>
    </citation>
    <scope>NUCLEOTIDE SEQUENCE</scope>
    <source>
        <strain evidence="2">KEN1</strain>
        <tissue evidence="2">Leaf</tissue>
    </source>
</reference>
<reference evidence="2" key="2">
    <citation type="journal article" date="2024" name="Plant">
        <title>Genomic evolution and insights into agronomic trait innovations of Sesamum species.</title>
        <authorList>
            <person name="Miao H."/>
            <person name="Wang L."/>
            <person name="Qu L."/>
            <person name="Liu H."/>
            <person name="Sun Y."/>
            <person name="Le M."/>
            <person name="Wang Q."/>
            <person name="Wei S."/>
            <person name="Zheng Y."/>
            <person name="Lin W."/>
            <person name="Duan Y."/>
            <person name="Cao H."/>
            <person name="Xiong S."/>
            <person name="Wang X."/>
            <person name="Wei L."/>
            <person name="Li C."/>
            <person name="Ma Q."/>
            <person name="Ju M."/>
            <person name="Zhao R."/>
            <person name="Li G."/>
            <person name="Mu C."/>
            <person name="Tian Q."/>
            <person name="Mei H."/>
            <person name="Zhang T."/>
            <person name="Gao T."/>
            <person name="Zhang H."/>
        </authorList>
    </citation>
    <scope>NUCLEOTIDE SEQUENCE</scope>
    <source>
        <strain evidence="2">KEN1</strain>
    </source>
</reference>
<organism evidence="2">
    <name type="scientific">Sesamum latifolium</name>
    <dbReference type="NCBI Taxonomy" id="2727402"/>
    <lineage>
        <taxon>Eukaryota</taxon>
        <taxon>Viridiplantae</taxon>
        <taxon>Streptophyta</taxon>
        <taxon>Embryophyta</taxon>
        <taxon>Tracheophyta</taxon>
        <taxon>Spermatophyta</taxon>
        <taxon>Magnoliopsida</taxon>
        <taxon>eudicotyledons</taxon>
        <taxon>Gunneridae</taxon>
        <taxon>Pentapetalae</taxon>
        <taxon>asterids</taxon>
        <taxon>lamiids</taxon>
        <taxon>Lamiales</taxon>
        <taxon>Pedaliaceae</taxon>
        <taxon>Sesamum</taxon>
    </lineage>
</organism>
<dbReference type="EMBL" id="JACGWN010000007">
    <property type="protein sequence ID" value="KAL0445079.1"/>
    <property type="molecule type" value="Genomic_DNA"/>
</dbReference>
<evidence type="ECO:0000256" key="1">
    <source>
        <dbReference type="SAM" id="MobiDB-lite"/>
    </source>
</evidence>
<feature type="region of interest" description="Disordered" evidence="1">
    <location>
        <begin position="1"/>
        <end position="25"/>
    </location>
</feature>
<feature type="region of interest" description="Disordered" evidence="1">
    <location>
        <begin position="59"/>
        <end position="93"/>
    </location>
</feature>
<proteinExistence type="predicted"/>
<protein>
    <submittedName>
        <fullName evidence="2">Uncharacterized protein</fullName>
    </submittedName>
</protein>
<comment type="caution">
    <text evidence="2">The sequence shown here is derived from an EMBL/GenBank/DDBJ whole genome shotgun (WGS) entry which is preliminary data.</text>
</comment>
<evidence type="ECO:0000313" key="2">
    <source>
        <dbReference type="EMBL" id="KAL0445079.1"/>
    </source>
</evidence>